<dbReference type="OMA" id="IDTCDNA"/>
<sequence>MSKRLTISKFNTFNTNDIPELDRIETYKTFYKKRFRKLQADESPNQKIIPQNILLKSGQIPFKRSFQKPKEDIIDIKKFQICELWSYKYNHVVQKVSKLNNVSGILEIQKQSQRKSQKYKTQISLNTIQFQFLLRQKQTKNYYIRLYITKNRIIIFFIKVRKNQAFYLSPISPEKIGNNTQSTKNKNVSDFKGKLKELIEICDNAQLFSQNKFSKI</sequence>
<dbReference type="Proteomes" id="UP000688137">
    <property type="component" value="Unassembled WGS sequence"/>
</dbReference>
<proteinExistence type="predicted"/>
<organism evidence="1 2">
    <name type="scientific">Paramecium primaurelia</name>
    <dbReference type="NCBI Taxonomy" id="5886"/>
    <lineage>
        <taxon>Eukaryota</taxon>
        <taxon>Sar</taxon>
        <taxon>Alveolata</taxon>
        <taxon>Ciliophora</taxon>
        <taxon>Intramacronucleata</taxon>
        <taxon>Oligohymenophorea</taxon>
        <taxon>Peniculida</taxon>
        <taxon>Parameciidae</taxon>
        <taxon>Paramecium</taxon>
    </lineage>
</organism>
<evidence type="ECO:0000313" key="2">
    <source>
        <dbReference type="Proteomes" id="UP000688137"/>
    </source>
</evidence>
<keyword evidence="2" id="KW-1185">Reference proteome</keyword>
<accession>A0A8S1PS88</accession>
<reference evidence="1" key="1">
    <citation type="submission" date="2021-01" db="EMBL/GenBank/DDBJ databases">
        <authorList>
            <consortium name="Genoscope - CEA"/>
            <person name="William W."/>
        </authorList>
    </citation>
    <scope>NUCLEOTIDE SEQUENCE</scope>
</reference>
<gene>
    <name evidence="1" type="ORF">PPRIM_AZ9-3.1.T1280151</name>
</gene>
<dbReference type="AlphaFoldDB" id="A0A8S1PS88"/>
<name>A0A8S1PS88_PARPR</name>
<evidence type="ECO:0000313" key="1">
    <source>
        <dbReference type="EMBL" id="CAD8105872.1"/>
    </source>
</evidence>
<dbReference type="EMBL" id="CAJJDM010000131">
    <property type="protein sequence ID" value="CAD8105872.1"/>
    <property type="molecule type" value="Genomic_DNA"/>
</dbReference>
<protein>
    <submittedName>
        <fullName evidence="1">Uncharacterized protein</fullName>
    </submittedName>
</protein>
<comment type="caution">
    <text evidence="1">The sequence shown here is derived from an EMBL/GenBank/DDBJ whole genome shotgun (WGS) entry which is preliminary data.</text>
</comment>